<dbReference type="AlphaFoldDB" id="A0A5D4RJJ4"/>
<organism evidence="1 2">
    <name type="scientific">Bacillus infantis</name>
    <dbReference type="NCBI Taxonomy" id="324767"/>
    <lineage>
        <taxon>Bacteria</taxon>
        <taxon>Bacillati</taxon>
        <taxon>Bacillota</taxon>
        <taxon>Bacilli</taxon>
        <taxon>Bacillales</taxon>
        <taxon>Bacillaceae</taxon>
        <taxon>Bacillus</taxon>
    </lineage>
</organism>
<accession>A0A5D4RJJ4</accession>
<reference evidence="1 2" key="1">
    <citation type="submission" date="2019-08" db="EMBL/GenBank/DDBJ databases">
        <title>Bacillus genomes from the desert of Cuatro Cienegas, Coahuila.</title>
        <authorList>
            <person name="Olmedo-Alvarez G."/>
        </authorList>
    </citation>
    <scope>NUCLEOTIDE SEQUENCE [LARGE SCALE GENOMIC DNA]</scope>
    <source>
        <strain evidence="1 2">CH446_14T</strain>
    </source>
</reference>
<comment type="caution">
    <text evidence="1">The sequence shown here is derived from an EMBL/GenBank/DDBJ whole genome shotgun (WGS) entry which is preliminary data.</text>
</comment>
<protein>
    <submittedName>
        <fullName evidence="1">Uncharacterized protein</fullName>
    </submittedName>
</protein>
<sequence>MNKKADDHANHFYQHPSVSYVLIIKTWKRISNNQEDGFFSSSGLNAFSSYGGGLWTKKYRLALPVGQ</sequence>
<dbReference type="Proteomes" id="UP000322139">
    <property type="component" value="Unassembled WGS sequence"/>
</dbReference>
<proteinExistence type="predicted"/>
<evidence type="ECO:0000313" key="2">
    <source>
        <dbReference type="Proteomes" id="UP000322139"/>
    </source>
</evidence>
<evidence type="ECO:0000313" key="1">
    <source>
        <dbReference type="EMBL" id="TYS49888.1"/>
    </source>
</evidence>
<name>A0A5D4RJJ4_9BACI</name>
<dbReference type="EMBL" id="VTER01000003">
    <property type="protein sequence ID" value="TYS49888.1"/>
    <property type="molecule type" value="Genomic_DNA"/>
</dbReference>
<gene>
    <name evidence="1" type="ORF">FZD51_04800</name>
</gene>
<dbReference type="RefSeq" id="WP_148973730.1">
    <property type="nucleotide sequence ID" value="NZ_JBNIKT010000002.1"/>
</dbReference>